<comment type="catalytic activity">
    <reaction evidence="8">
        <text>DNA(n) + a 2'-deoxyribonucleoside 5'-triphosphate = DNA(n+1) + diphosphate</text>
        <dbReference type="Rhea" id="RHEA:22508"/>
        <dbReference type="Rhea" id="RHEA-COMP:17339"/>
        <dbReference type="Rhea" id="RHEA-COMP:17340"/>
        <dbReference type="ChEBI" id="CHEBI:33019"/>
        <dbReference type="ChEBI" id="CHEBI:61560"/>
        <dbReference type="ChEBI" id="CHEBI:173112"/>
        <dbReference type="EC" id="2.7.7.7"/>
    </reaction>
</comment>
<dbReference type="GO" id="GO:0003887">
    <property type="term" value="F:DNA-directed DNA polymerase activity"/>
    <property type="evidence" value="ECO:0007669"/>
    <property type="project" value="UniProtKB-KW"/>
</dbReference>
<dbReference type="InterPro" id="IPR048466">
    <property type="entry name" value="DNA_pol3_delta-like_C"/>
</dbReference>
<dbReference type="Pfam" id="PF06144">
    <property type="entry name" value="DNA_pol3_delta"/>
    <property type="match status" value="1"/>
</dbReference>
<protein>
    <recommendedName>
        <fullName evidence="2">DNA polymerase III subunit delta</fullName>
        <ecNumber evidence="1">2.7.7.7</ecNumber>
    </recommendedName>
</protein>
<dbReference type="AlphaFoldDB" id="A0A7X1Z932"/>
<keyword evidence="3" id="KW-0808">Transferase</keyword>
<evidence type="ECO:0000256" key="5">
    <source>
        <dbReference type="ARBA" id="ARBA00022705"/>
    </source>
</evidence>
<evidence type="ECO:0000256" key="8">
    <source>
        <dbReference type="ARBA" id="ARBA00049244"/>
    </source>
</evidence>
<evidence type="ECO:0000256" key="7">
    <source>
        <dbReference type="ARBA" id="ARBA00034754"/>
    </source>
</evidence>
<dbReference type="GO" id="GO:0003677">
    <property type="term" value="F:DNA binding"/>
    <property type="evidence" value="ECO:0007669"/>
    <property type="project" value="InterPro"/>
</dbReference>
<accession>A0A7X1Z932</accession>
<dbReference type="InterPro" id="IPR008921">
    <property type="entry name" value="DNA_pol3_clamp-load_cplx_C"/>
</dbReference>
<dbReference type="InterPro" id="IPR005790">
    <property type="entry name" value="DNA_polIII_delta"/>
</dbReference>
<evidence type="ECO:0000256" key="6">
    <source>
        <dbReference type="ARBA" id="ARBA00022932"/>
    </source>
</evidence>
<dbReference type="Gene3D" id="3.40.50.300">
    <property type="entry name" value="P-loop containing nucleotide triphosphate hydrolases"/>
    <property type="match status" value="1"/>
</dbReference>
<organism evidence="11 12">
    <name type="scientific">Lactococcus hircilactis</name>
    <dbReference type="NCBI Taxonomy" id="1494462"/>
    <lineage>
        <taxon>Bacteria</taxon>
        <taxon>Bacillati</taxon>
        <taxon>Bacillota</taxon>
        <taxon>Bacilli</taxon>
        <taxon>Lactobacillales</taxon>
        <taxon>Streptococcaceae</taxon>
        <taxon>Lactococcus</taxon>
    </lineage>
</organism>
<evidence type="ECO:0000259" key="10">
    <source>
        <dbReference type="Pfam" id="PF21694"/>
    </source>
</evidence>
<evidence type="ECO:0000256" key="1">
    <source>
        <dbReference type="ARBA" id="ARBA00012417"/>
    </source>
</evidence>
<feature type="domain" description="DNA polymerase III delta N-terminal" evidence="9">
    <location>
        <begin position="20"/>
        <end position="142"/>
    </location>
</feature>
<dbReference type="GO" id="GO:0009360">
    <property type="term" value="C:DNA polymerase III complex"/>
    <property type="evidence" value="ECO:0007669"/>
    <property type="project" value="InterPro"/>
</dbReference>
<keyword evidence="12" id="KW-1185">Reference proteome</keyword>
<dbReference type="Proteomes" id="UP000439550">
    <property type="component" value="Unassembled WGS sequence"/>
</dbReference>
<dbReference type="InterPro" id="IPR010372">
    <property type="entry name" value="DNA_pol3_delta_N"/>
</dbReference>
<evidence type="ECO:0000256" key="3">
    <source>
        <dbReference type="ARBA" id="ARBA00022679"/>
    </source>
</evidence>
<keyword evidence="5" id="KW-0235">DNA replication</keyword>
<dbReference type="PANTHER" id="PTHR34388:SF1">
    <property type="entry name" value="DNA POLYMERASE III SUBUNIT DELTA"/>
    <property type="match status" value="1"/>
</dbReference>
<dbReference type="PANTHER" id="PTHR34388">
    <property type="entry name" value="DNA POLYMERASE III SUBUNIT DELTA"/>
    <property type="match status" value="1"/>
</dbReference>
<evidence type="ECO:0000313" key="12">
    <source>
        <dbReference type="Proteomes" id="UP000439550"/>
    </source>
</evidence>
<dbReference type="GO" id="GO:0006261">
    <property type="term" value="P:DNA-templated DNA replication"/>
    <property type="evidence" value="ECO:0007669"/>
    <property type="project" value="TreeGrafter"/>
</dbReference>
<proteinExistence type="inferred from homology"/>
<dbReference type="EC" id="2.7.7.7" evidence="1"/>
<dbReference type="RefSeq" id="WP_153496624.1">
    <property type="nucleotide sequence ID" value="NZ_CAXYUY010000012.1"/>
</dbReference>
<dbReference type="Gene3D" id="1.20.272.10">
    <property type="match status" value="1"/>
</dbReference>
<name>A0A7X1Z932_9LACT</name>
<evidence type="ECO:0000256" key="2">
    <source>
        <dbReference type="ARBA" id="ARBA00017703"/>
    </source>
</evidence>
<keyword evidence="4" id="KW-0548">Nucleotidyltransferase</keyword>
<dbReference type="NCBIfam" id="TIGR01128">
    <property type="entry name" value="holA"/>
    <property type="match status" value="1"/>
</dbReference>
<evidence type="ECO:0000313" key="11">
    <source>
        <dbReference type="EMBL" id="MQW39957.1"/>
    </source>
</evidence>
<gene>
    <name evidence="11" type="ORF">GHI93_08455</name>
</gene>
<reference evidence="11 12" key="1">
    <citation type="submission" date="2019-10" db="EMBL/GenBank/DDBJ databases">
        <authorList>
            <person name="Dong K."/>
        </authorList>
    </citation>
    <scope>NUCLEOTIDE SEQUENCE [LARGE SCALE GENOMIC DNA]</scope>
    <source>
        <strain evidence="11 12">DSM 28960</strain>
    </source>
</reference>
<evidence type="ECO:0000259" key="9">
    <source>
        <dbReference type="Pfam" id="PF06144"/>
    </source>
</evidence>
<dbReference type="SUPFAM" id="SSF52540">
    <property type="entry name" value="P-loop containing nucleoside triphosphate hydrolases"/>
    <property type="match status" value="1"/>
</dbReference>
<evidence type="ECO:0000256" key="4">
    <source>
        <dbReference type="ARBA" id="ARBA00022695"/>
    </source>
</evidence>
<keyword evidence="6" id="KW-0239">DNA-directed DNA polymerase</keyword>
<feature type="domain" description="DNA polymerase III delta subunit-like C-terminal" evidence="10">
    <location>
        <begin position="210"/>
        <end position="330"/>
    </location>
</feature>
<sequence length="335" mass="38652">MSVFETYAALKKDKFPALLVIFGEEESLVQELKDQFLNDVHFDPTDLSQSFFDLNQADAALAIEELETLPFFSDSKLVIFENCYNLTTDKKIVFDEKQMNRLESFIDAPNPFIQLVMILHGKMDSRLKIVKKLKKKATLLEATKLKRFELINVMSQLFPDLSTPVLNLIVEKSNEQFSMIKQNIALLKTYSAQRTVTVEDVEKVVPKSLQDNIFLLTELVIRGKIEEVRNLVHDLTLQGEDVIKLTAILTNAYRLYYQTKIMQKKGWSESKQTQILKINPYRVKLANQLVKHSPASYFSNALLELIALDHQIKQSVADKFYLFDVTLIKLTLKKH</sequence>
<comment type="caution">
    <text evidence="11">The sequence shown here is derived from an EMBL/GenBank/DDBJ whole genome shotgun (WGS) entry which is preliminary data.</text>
</comment>
<dbReference type="Pfam" id="PF21694">
    <property type="entry name" value="DNA_pol3_delta_C"/>
    <property type="match status" value="1"/>
</dbReference>
<dbReference type="EMBL" id="WITJ01000011">
    <property type="protein sequence ID" value="MQW39957.1"/>
    <property type="molecule type" value="Genomic_DNA"/>
</dbReference>
<dbReference type="OrthoDB" id="9775929at2"/>
<dbReference type="SUPFAM" id="SSF48019">
    <property type="entry name" value="post-AAA+ oligomerization domain-like"/>
    <property type="match status" value="1"/>
</dbReference>
<dbReference type="InterPro" id="IPR027417">
    <property type="entry name" value="P-loop_NTPase"/>
</dbReference>
<comment type="similarity">
    <text evidence="7">Belongs to the DNA polymerase HolA subunit family.</text>
</comment>